<dbReference type="PANTHER" id="PTHR19857">
    <property type="entry name" value="MITOCHONDRIAL DIVISION PROTEIN 1-RELATED"/>
    <property type="match status" value="1"/>
</dbReference>
<dbReference type="PROSITE" id="PS50082">
    <property type="entry name" value="WD_REPEATS_2"/>
    <property type="match status" value="2"/>
</dbReference>
<evidence type="ECO:0000313" key="7">
    <source>
        <dbReference type="EMBL" id="CEQ40862.1"/>
    </source>
</evidence>
<dbReference type="InterPro" id="IPR036322">
    <property type="entry name" value="WD40_repeat_dom_sf"/>
</dbReference>
<dbReference type="AlphaFoldDB" id="A0A0D6ELH6"/>
<dbReference type="InterPro" id="IPR001680">
    <property type="entry name" value="WD40_rpt"/>
</dbReference>
<dbReference type="OrthoDB" id="10257301at2759"/>
<evidence type="ECO:0000256" key="6">
    <source>
        <dbReference type="SAM" id="MobiDB-lite"/>
    </source>
</evidence>
<dbReference type="Pfam" id="PF00400">
    <property type="entry name" value="WD40"/>
    <property type="match status" value="3"/>
</dbReference>
<dbReference type="Proteomes" id="UP000243876">
    <property type="component" value="Unassembled WGS sequence"/>
</dbReference>
<dbReference type="InterPro" id="IPR051179">
    <property type="entry name" value="WD_repeat_multifunction"/>
</dbReference>
<keyword evidence="8" id="KW-1185">Reference proteome</keyword>
<accession>A0A0D6ELH6</accession>
<dbReference type="EMBL" id="CENE01000009">
    <property type="protein sequence ID" value="CEQ40862.1"/>
    <property type="molecule type" value="Genomic_DNA"/>
</dbReference>
<evidence type="ECO:0000256" key="4">
    <source>
        <dbReference type="ARBA" id="ARBA00038321"/>
    </source>
</evidence>
<dbReference type="PROSITE" id="PS50294">
    <property type="entry name" value="WD_REPEATS_REGION"/>
    <property type="match status" value="1"/>
</dbReference>
<dbReference type="GO" id="GO:0000502">
    <property type="term" value="C:proteasome complex"/>
    <property type="evidence" value="ECO:0007669"/>
    <property type="project" value="UniProtKB-KW"/>
</dbReference>
<reference evidence="8" key="1">
    <citation type="submission" date="2015-02" db="EMBL/GenBank/DDBJ databases">
        <authorList>
            <person name="Gon?alves P."/>
        </authorList>
    </citation>
    <scope>NUCLEOTIDE SEQUENCE [LARGE SCALE GENOMIC DNA]</scope>
</reference>
<sequence length="501" mass="52669">MAASDQVRSLPYISIQPSLPLVIADIARPGSSIAVEDCWVSCYRRAKGVSGEEEGSVHGKMRVAEGEKDGQVEVESMDKQVEVEMINESTFCVACPSLSVPPTPVLLPSPSLNSPQASNSTSSTTQEIPAPSLYTLSARGGIDCATLSSDGRRLVVGGRDGQVRVVEIVRFEDGQAGAAGAKGKRLAKGKETALRGHVGDLTAVAFFPSNEVVLTASSDMSLRIFSAIDGSSPRQLRAHTKRVTGAHILTSSDGAHKGREILSSSLDGTLKLWDVSKGEVTRTWTLSQPVSSLFVFSDAESGAAGAEEPSVLIGKYALAGHSNGTISLVSLDLSTVSSTSAGPVLTLQTFTSSSLDTLVYEPSTRLVAAGGRSGTISLFRLPSLEQATATEVQPLVEWRRTEGSSINCVRFSLHPRTFSASSSQRSPSTACSLLVAPSDGLAYRASLDSWAANAEVDVKVEEEFAGLDCEPATSIWDDAEGRVWVAGGGGDGSVRVYEREA</sequence>
<organism evidence="7 8">
    <name type="scientific">Sporidiobolus salmonicolor</name>
    <name type="common">Yeast-like fungus</name>
    <name type="synonym">Sporobolomyces salmonicolor</name>
    <dbReference type="NCBI Taxonomy" id="5005"/>
    <lineage>
        <taxon>Eukaryota</taxon>
        <taxon>Fungi</taxon>
        <taxon>Dikarya</taxon>
        <taxon>Basidiomycota</taxon>
        <taxon>Pucciniomycotina</taxon>
        <taxon>Microbotryomycetes</taxon>
        <taxon>Sporidiobolales</taxon>
        <taxon>Sporidiobolaceae</taxon>
        <taxon>Sporobolomyces</taxon>
    </lineage>
</organism>
<feature type="non-terminal residue" evidence="7">
    <location>
        <position position="1"/>
    </location>
</feature>
<dbReference type="SMART" id="SM00320">
    <property type="entry name" value="WD40"/>
    <property type="match status" value="6"/>
</dbReference>
<keyword evidence="1 5" id="KW-0853">WD repeat</keyword>
<name>A0A0D6ELH6_SPOSA</name>
<keyword evidence="3" id="KW-0647">Proteasome</keyword>
<gene>
    <name evidence="7" type="primary">SPOSA6832_02535</name>
</gene>
<evidence type="ECO:0000256" key="3">
    <source>
        <dbReference type="ARBA" id="ARBA00022942"/>
    </source>
</evidence>
<evidence type="ECO:0000313" key="8">
    <source>
        <dbReference type="Proteomes" id="UP000243876"/>
    </source>
</evidence>
<dbReference type="PANTHER" id="PTHR19857:SF19">
    <property type="entry name" value="26S PROTEASOME REGULATORY SUBUNIT RPN14"/>
    <property type="match status" value="1"/>
</dbReference>
<comment type="similarity">
    <text evidence="4">Belongs to the WD repeat PAAF1/RPN14 family.</text>
</comment>
<feature type="region of interest" description="Disordered" evidence="6">
    <location>
        <begin position="107"/>
        <end position="130"/>
    </location>
</feature>
<evidence type="ECO:0000256" key="1">
    <source>
        <dbReference type="ARBA" id="ARBA00022574"/>
    </source>
</evidence>
<dbReference type="Gene3D" id="2.130.10.10">
    <property type="entry name" value="YVTN repeat-like/Quinoprotein amine dehydrogenase"/>
    <property type="match status" value="2"/>
</dbReference>
<dbReference type="InterPro" id="IPR015943">
    <property type="entry name" value="WD40/YVTN_repeat-like_dom_sf"/>
</dbReference>
<proteinExistence type="inferred from homology"/>
<feature type="repeat" description="WD" evidence="5">
    <location>
        <begin position="194"/>
        <end position="235"/>
    </location>
</feature>
<feature type="repeat" description="WD" evidence="5">
    <location>
        <begin position="236"/>
        <end position="283"/>
    </location>
</feature>
<feature type="compositionally biased region" description="Low complexity" evidence="6">
    <location>
        <begin position="108"/>
        <end position="120"/>
    </location>
</feature>
<dbReference type="SUPFAM" id="SSF50978">
    <property type="entry name" value="WD40 repeat-like"/>
    <property type="match status" value="1"/>
</dbReference>
<protein>
    <submittedName>
        <fullName evidence="7">SPOSA6832_02535-mRNA-1:cds</fullName>
    </submittedName>
</protein>
<keyword evidence="2" id="KW-0677">Repeat</keyword>
<evidence type="ECO:0000256" key="2">
    <source>
        <dbReference type="ARBA" id="ARBA00022737"/>
    </source>
</evidence>
<dbReference type="PROSITE" id="PS00678">
    <property type="entry name" value="WD_REPEATS_1"/>
    <property type="match status" value="1"/>
</dbReference>
<dbReference type="InterPro" id="IPR019775">
    <property type="entry name" value="WD40_repeat_CS"/>
</dbReference>
<evidence type="ECO:0000256" key="5">
    <source>
        <dbReference type="PROSITE-ProRule" id="PRU00221"/>
    </source>
</evidence>